<evidence type="ECO:0000259" key="2">
    <source>
        <dbReference type="PROSITE" id="PS52029"/>
    </source>
</evidence>
<evidence type="ECO:0000313" key="3">
    <source>
        <dbReference type="EMBL" id="GGO07746.1"/>
    </source>
</evidence>
<protein>
    <recommendedName>
        <fullName evidence="2">L,D-TPase catalytic domain-containing protein</fullName>
    </recommendedName>
</protein>
<organism evidence="3 4">
    <name type="scientific">Iodidimonas muriae</name>
    <dbReference type="NCBI Taxonomy" id="261467"/>
    <lineage>
        <taxon>Bacteria</taxon>
        <taxon>Pseudomonadati</taxon>
        <taxon>Pseudomonadota</taxon>
        <taxon>Alphaproteobacteria</taxon>
        <taxon>Iodidimonadales</taxon>
        <taxon>Iodidimonadaceae</taxon>
        <taxon>Iodidimonas</taxon>
    </lineage>
</organism>
<gene>
    <name evidence="3" type="ORF">GCM10007972_07430</name>
</gene>
<dbReference type="EMBL" id="BMOV01000002">
    <property type="protein sequence ID" value="GGO07746.1"/>
    <property type="molecule type" value="Genomic_DNA"/>
</dbReference>
<proteinExistence type="predicted"/>
<keyword evidence="1" id="KW-0573">Peptidoglycan synthesis</keyword>
<dbReference type="InterPro" id="IPR005490">
    <property type="entry name" value="LD_TPept_cat_dom"/>
</dbReference>
<dbReference type="PANTHER" id="PTHR38589">
    <property type="entry name" value="BLR0621 PROTEIN"/>
    <property type="match status" value="1"/>
</dbReference>
<accession>A0ABQ2LAR8</accession>
<dbReference type="PANTHER" id="PTHR38589:SF1">
    <property type="entry name" value="BLR0621 PROTEIN"/>
    <property type="match status" value="1"/>
</dbReference>
<reference evidence="4" key="1">
    <citation type="journal article" date="2019" name="Int. J. Syst. Evol. Microbiol.">
        <title>The Global Catalogue of Microorganisms (GCM) 10K type strain sequencing project: providing services to taxonomists for standard genome sequencing and annotation.</title>
        <authorList>
            <consortium name="The Broad Institute Genomics Platform"/>
            <consortium name="The Broad Institute Genome Sequencing Center for Infectious Disease"/>
            <person name="Wu L."/>
            <person name="Ma J."/>
        </authorList>
    </citation>
    <scope>NUCLEOTIDE SEQUENCE [LARGE SCALE GENOMIC DNA]</scope>
    <source>
        <strain evidence="4">JCM 17843</strain>
    </source>
</reference>
<evidence type="ECO:0000256" key="1">
    <source>
        <dbReference type="PROSITE-ProRule" id="PRU01373"/>
    </source>
</evidence>
<evidence type="ECO:0000313" key="4">
    <source>
        <dbReference type="Proteomes" id="UP000602381"/>
    </source>
</evidence>
<name>A0ABQ2LAR8_9PROT</name>
<feature type="domain" description="L,D-TPase catalytic" evidence="2">
    <location>
        <begin position="1"/>
        <end position="174"/>
    </location>
</feature>
<dbReference type="PROSITE" id="PS52029">
    <property type="entry name" value="LD_TPASE"/>
    <property type="match status" value="1"/>
</dbReference>
<dbReference type="Proteomes" id="UP000602381">
    <property type="component" value="Unassembled WGS sequence"/>
</dbReference>
<sequence>MSDDVIFVRAPAHKPRGVLRYRDMDFPCALGLAGIVAASKAQEGDRATPAGRYRLESGFYRADRMARPRCALDLHPINEAMGWCDAPHSPQYNQLVTRPFFESHERLMRDDNRYDLLVVIGFNRLPVVPGRGSAIFLHMTDDQLSHTMGCVALRPDDLLALAARLTAASVIDIGVDNGR</sequence>
<keyword evidence="1" id="KW-0961">Cell wall biogenesis/degradation</keyword>
<dbReference type="Pfam" id="PF03734">
    <property type="entry name" value="YkuD"/>
    <property type="match status" value="1"/>
</dbReference>
<dbReference type="RefSeq" id="WP_188873494.1">
    <property type="nucleotide sequence ID" value="NZ_BMOV01000002.1"/>
</dbReference>
<comment type="pathway">
    <text evidence="1">Cell wall biogenesis; peptidoglycan biosynthesis.</text>
</comment>
<comment type="caution">
    <text evidence="3">The sequence shown here is derived from an EMBL/GenBank/DDBJ whole genome shotgun (WGS) entry which is preliminary data.</text>
</comment>
<keyword evidence="1" id="KW-0133">Cell shape</keyword>
<feature type="active site" description="Proton donor/acceptor" evidence="1">
    <location>
        <position position="138"/>
    </location>
</feature>
<keyword evidence="4" id="KW-1185">Reference proteome</keyword>
<feature type="active site" description="Nucleophile" evidence="1">
    <location>
        <position position="150"/>
    </location>
</feature>